<dbReference type="AlphaFoldDB" id="A0AA39HEU2"/>
<protein>
    <submittedName>
        <fullName evidence="2">Uncharacterized protein</fullName>
    </submittedName>
</protein>
<evidence type="ECO:0000256" key="1">
    <source>
        <dbReference type="SAM" id="Coils"/>
    </source>
</evidence>
<evidence type="ECO:0000313" key="3">
    <source>
        <dbReference type="Proteomes" id="UP001175271"/>
    </source>
</evidence>
<name>A0AA39HEU2_9BILA</name>
<gene>
    <name evidence="2" type="ORF">QR680_017192</name>
</gene>
<dbReference type="Proteomes" id="UP001175271">
    <property type="component" value="Unassembled WGS sequence"/>
</dbReference>
<evidence type="ECO:0000313" key="2">
    <source>
        <dbReference type="EMBL" id="KAK0403916.1"/>
    </source>
</evidence>
<organism evidence="2 3">
    <name type="scientific">Steinernema hermaphroditum</name>
    <dbReference type="NCBI Taxonomy" id="289476"/>
    <lineage>
        <taxon>Eukaryota</taxon>
        <taxon>Metazoa</taxon>
        <taxon>Ecdysozoa</taxon>
        <taxon>Nematoda</taxon>
        <taxon>Chromadorea</taxon>
        <taxon>Rhabditida</taxon>
        <taxon>Tylenchina</taxon>
        <taxon>Panagrolaimomorpha</taxon>
        <taxon>Strongyloidoidea</taxon>
        <taxon>Steinernematidae</taxon>
        <taxon>Steinernema</taxon>
    </lineage>
</organism>
<comment type="caution">
    <text evidence="2">The sequence shown here is derived from an EMBL/GenBank/DDBJ whole genome shotgun (WGS) entry which is preliminary data.</text>
</comment>
<reference evidence="2" key="1">
    <citation type="submission" date="2023-06" db="EMBL/GenBank/DDBJ databases">
        <title>Genomic analysis of the entomopathogenic nematode Steinernema hermaphroditum.</title>
        <authorList>
            <person name="Schwarz E.M."/>
            <person name="Heppert J.K."/>
            <person name="Baniya A."/>
            <person name="Schwartz H.T."/>
            <person name="Tan C.-H."/>
            <person name="Antoshechkin I."/>
            <person name="Sternberg P.W."/>
            <person name="Goodrich-Blair H."/>
            <person name="Dillman A.R."/>
        </authorList>
    </citation>
    <scope>NUCLEOTIDE SEQUENCE</scope>
    <source>
        <strain evidence="2">PS9179</strain>
        <tissue evidence="2">Whole animal</tissue>
    </source>
</reference>
<keyword evidence="3" id="KW-1185">Reference proteome</keyword>
<keyword evidence="1" id="KW-0175">Coiled coil</keyword>
<accession>A0AA39HEU2</accession>
<proteinExistence type="predicted"/>
<feature type="coiled-coil region" evidence="1">
    <location>
        <begin position="173"/>
        <end position="200"/>
    </location>
</feature>
<dbReference type="EMBL" id="JAUCMV010000004">
    <property type="protein sequence ID" value="KAK0403916.1"/>
    <property type="molecule type" value="Genomic_DNA"/>
</dbReference>
<sequence>MTRGEADQRFVAAQMERHKQSVMKVLNWNIAYTTDNIDGDMVEAFPRRPRGETFHGMMESPSEFSCLECTASFTSASQLHFCFTCMDSLAEEPEFCVICLKKSHRGHSHCLLTSAPKELRRRMAAEFTSNLKMVDNLVLSKLIAKFKTHMARYREEFRSQITQMSEDDVCLNTSDVQTELKQLKAVRSQTEDEMRKLRDACREFDKFINSKFPCE</sequence>